<evidence type="ECO:0000256" key="3">
    <source>
        <dbReference type="SAM" id="SignalP"/>
    </source>
</evidence>
<feature type="domain" description="AB hydrolase-1" evidence="4">
    <location>
        <begin position="43"/>
        <end position="284"/>
    </location>
</feature>
<keyword evidence="3" id="KW-0732">Signal</keyword>
<gene>
    <name evidence="5" type="ORF">FVF61_04255</name>
</gene>
<feature type="chain" id="PRO_5023034943" evidence="3">
    <location>
        <begin position="21"/>
        <end position="300"/>
    </location>
</feature>
<keyword evidence="6" id="KW-1185">Reference proteome</keyword>
<evidence type="ECO:0000313" key="5">
    <source>
        <dbReference type="EMBL" id="TYA58031.1"/>
    </source>
</evidence>
<dbReference type="PANTHER" id="PTHR43798">
    <property type="entry name" value="MONOACYLGLYCEROL LIPASE"/>
    <property type="match status" value="1"/>
</dbReference>
<dbReference type="InterPro" id="IPR000073">
    <property type="entry name" value="AB_hydrolase_1"/>
</dbReference>
<dbReference type="RefSeq" id="WP_148453715.1">
    <property type="nucleotide sequence ID" value="NZ_VSFC01000020.1"/>
</dbReference>
<evidence type="ECO:0000256" key="1">
    <source>
        <dbReference type="ARBA" id="ARBA00010088"/>
    </source>
</evidence>
<dbReference type="InterPro" id="IPR050266">
    <property type="entry name" value="AB_hydrolase_sf"/>
</dbReference>
<accession>A0A5D0GGX3</accession>
<reference evidence="5 6" key="1">
    <citation type="submission" date="2019-08" db="EMBL/GenBank/DDBJ databases">
        <title>Formosa sediminis sp. nov., isolated from marine sediment.</title>
        <authorList>
            <person name="Cao W.R."/>
        </authorList>
    </citation>
    <scope>NUCLEOTIDE SEQUENCE [LARGE SCALE GENOMIC DNA]</scope>
    <source>
        <strain evidence="5 6">1494</strain>
    </source>
</reference>
<evidence type="ECO:0000259" key="4">
    <source>
        <dbReference type="Pfam" id="PF00561"/>
    </source>
</evidence>
<sequence length="300" mass="33975">MANKCIYVFLLLSTYFNGIAQSTYNITIPDGNLHITTYGQGEPILIINGGPGMNSEGFTSLAKELGKNNLAILYDQRGTGNSTISEVSTKTMTMDLMVKDIEAIRNHFNFKQWIVLGHSFGGMLASYYVSKHYENIKALILSGSGGYDLSITRNLNLLSKLSQTERDSLNYWNRQISQGDTTYQARYNRGKYLAPAYIYDKKHTPIIAERLTQGNRTINTLIWQNIRAIDFNCTEAYKNFKQPVLIIQGKQDVMDVSIAKSAHELLTNSQLVFIDKCAHYGWLEQPEIYYQAIEAFLSNK</sequence>
<name>A0A5D0GGX3_9FLAO</name>
<dbReference type="GO" id="GO:0008233">
    <property type="term" value="F:peptidase activity"/>
    <property type="evidence" value="ECO:0007669"/>
    <property type="project" value="InterPro"/>
</dbReference>
<dbReference type="OrthoDB" id="9780932at2"/>
<dbReference type="PRINTS" id="PR00793">
    <property type="entry name" value="PROAMNOPTASE"/>
</dbReference>
<dbReference type="InterPro" id="IPR029058">
    <property type="entry name" value="AB_hydrolase_fold"/>
</dbReference>
<protein>
    <submittedName>
        <fullName evidence="5">Alpha/beta fold hydrolase</fullName>
    </submittedName>
</protein>
<comment type="caution">
    <text evidence="5">The sequence shown here is derived from an EMBL/GenBank/DDBJ whole genome shotgun (WGS) entry which is preliminary data.</text>
</comment>
<dbReference type="Pfam" id="PF00561">
    <property type="entry name" value="Abhydrolase_1"/>
    <property type="match status" value="1"/>
</dbReference>
<proteinExistence type="inferred from homology"/>
<comment type="similarity">
    <text evidence="1">Belongs to the peptidase S33 family.</text>
</comment>
<dbReference type="SUPFAM" id="SSF53474">
    <property type="entry name" value="alpha/beta-Hydrolases"/>
    <property type="match status" value="1"/>
</dbReference>
<keyword evidence="2 5" id="KW-0378">Hydrolase</keyword>
<dbReference type="Gene3D" id="3.40.50.1820">
    <property type="entry name" value="alpha/beta hydrolase"/>
    <property type="match status" value="1"/>
</dbReference>
<feature type="signal peptide" evidence="3">
    <location>
        <begin position="1"/>
        <end position="20"/>
    </location>
</feature>
<dbReference type="InterPro" id="IPR002410">
    <property type="entry name" value="Peptidase_S33"/>
</dbReference>
<dbReference type="GO" id="GO:0006508">
    <property type="term" value="P:proteolysis"/>
    <property type="evidence" value="ECO:0007669"/>
    <property type="project" value="InterPro"/>
</dbReference>
<dbReference type="EMBL" id="VSFC01000020">
    <property type="protein sequence ID" value="TYA58031.1"/>
    <property type="molecule type" value="Genomic_DNA"/>
</dbReference>
<evidence type="ECO:0000256" key="2">
    <source>
        <dbReference type="ARBA" id="ARBA00022801"/>
    </source>
</evidence>
<organism evidence="5 6">
    <name type="scientific">Formosa maritima</name>
    <dbReference type="NCBI Taxonomy" id="2592046"/>
    <lineage>
        <taxon>Bacteria</taxon>
        <taxon>Pseudomonadati</taxon>
        <taxon>Bacteroidota</taxon>
        <taxon>Flavobacteriia</taxon>
        <taxon>Flavobacteriales</taxon>
        <taxon>Flavobacteriaceae</taxon>
        <taxon>Formosa</taxon>
    </lineage>
</organism>
<evidence type="ECO:0000313" key="6">
    <source>
        <dbReference type="Proteomes" id="UP000324550"/>
    </source>
</evidence>
<dbReference type="Proteomes" id="UP000324550">
    <property type="component" value="Unassembled WGS sequence"/>
</dbReference>
<dbReference type="AlphaFoldDB" id="A0A5D0GGX3"/>